<evidence type="ECO:0000313" key="1">
    <source>
        <dbReference type="EMBL" id="QYX32492.1"/>
    </source>
</evidence>
<keyword evidence="2" id="KW-1185">Reference proteome</keyword>
<name>A0ABX8X1A4_9CYAN</name>
<protein>
    <submittedName>
        <fullName evidence="1">Uncharacterized protein</fullName>
    </submittedName>
</protein>
<organism evidence="1 2">
    <name type="scientific">Sphaerospermopsis torques-reginae ITEP-024</name>
    <dbReference type="NCBI Taxonomy" id="984208"/>
    <lineage>
        <taxon>Bacteria</taxon>
        <taxon>Bacillati</taxon>
        <taxon>Cyanobacteriota</taxon>
        <taxon>Cyanophyceae</taxon>
        <taxon>Nostocales</taxon>
        <taxon>Aphanizomenonaceae</taxon>
        <taxon>Sphaerospermopsis</taxon>
        <taxon>Sphaerospermopsis torques-reginae</taxon>
    </lineage>
</organism>
<dbReference type="RefSeq" id="WP_220610386.1">
    <property type="nucleotide sequence ID" value="NZ_CP080598.1"/>
</dbReference>
<reference evidence="1 2" key="1">
    <citation type="journal article" date="2022" name="J. Am. Chem. Soc.">
        <title>Biosynthesis of Guanitoxin Enables Global Environmental Detection in Freshwater Cyanobacteria.</title>
        <authorList>
            <person name="Lima S.T."/>
            <person name="Fallon T.R."/>
            <person name="Cordoza J.L."/>
            <person name="Chekan J.R."/>
            <person name="Delbaje E."/>
            <person name="Hopiavuori A.R."/>
            <person name="Alvarenga D.O."/>
            <person name="Wood S.M."/>
            <person name="Luhavaya H."/>
            <person name="Baumgartner J.T."/>
            <person name="Dorr F.A."/>
            <person name="Etchegaray A."/>
            <person name="Pinto E."/>
            <person name="McKinnie S.M.K."/>
            <person name="Fiore M.F."/>
            <person name="Moore B.S."/>
        </authorList>
    </citation>
    <scope>NUCLEOTIDE SEQUENCE [LARGE SCALE GENOMIC DNA]</scope>
    <source>
        <strain evidence="1 2">ITEP-024</strain>
    </source>
</reference>
<dbReference type="EMBL" id="CP080598">
    <property type="protein sequence ID" value="QYX32492.1"/>
    <property type="molecule type" value="Genomic_DNA"/>
</dbReference>
<sequence>MLIHKNGKEKHSRSGNYGIEQLPIKADFMAAIDLQSHQERLSASSGWIWLQA</sequence>
<evidence type="ECO:0000313" key="2">
    <source>
        <dbReference type="Proteomes" id="UP000826540"/>
    </source>
</evidence>
<dbReference type="Proteomes" id="UP000826540">
    <property type="component" value="Chromosome"/>
</dbReference>
<proteinExistence type="predicted"/>
<gene>
    <name evidence="1" type="ORF">K2F26_03605</name>
</gene>
<accession>A0ABX8X1A4</accession>